<gene>
    <name evidence="1" type="primary">LOC100121808</name>
</gene>
<proteinExistence type="evidence at transcript level"/>
<sequence length="39" mass="4368">VDAVFRSGVNRKRRGSCQTEYRADVNYRSASAVVMPSHP</sequence>
<evidence type="ECO:0000313" key="1">
    <source>
        <dbReference type="EMBL" id="CCJ09294.1"/>
    </source>
</evidence>
<reference evidence="1" key="1">
    <citation type="journal article" date="2013" name="Nature">
        <title>Behavioural and genetic analyses of Nasonia shed light on the evolution of sex pheromones.</title>
        <authorList>
            <person name="Niehuis O."/>
            <person name="Buellesbach J."/>
            <person name="Gibson J.D."/>
            <person name="Pothmann D."/>
            <person name="Hanner C."/>
            <person name="Mutti M."/>
            <person name="Judson A.K."/>
            <person name="Gadau J."/>
            <person name="Ruther J."/>
            <person name="Schmitt T."/>
        </authorList>
    </citation>
    <scope>NUCLEOTIDE SEQUENCE</scope>
    <source>
        <tissue evidence="1">Whole organism</tissue>
    </source>
</reference>
<name>L8BRU3_NASVI</name>
<accession>L8BRU3</accession>
<dbReference type="AlphaFoldDB" id="L8BRU3"/>
<feature type="non-terminal residue" evidence="1">
    <location>
        <position position="1"/>
    </location>
</feature>
<dbReference type="EMBL" id="HE962021">
    <property type="protein sequence ID" value="CCJ09294.1"/>
    <property type="molecule type" value="mRNA"/>
</dbReference>
<protein>
    <submittedName>
        <fullName evidence="1">Putative short-chain dehydrogenase</fullName>
    </submittedName>
</protein>
<organism evidence="1">
    <name type="scientific">Nasonia vitripennis</name>
    <name type="common">Parasitic wasp</name>
    <dbReference type="NCBI Taxonomy" id="7425"/>
    <lineage>
        <taxon>Eukaryota</taxon>
        <taxon>Metazoa</taxon>
        <taxon>Ecdysozoa</taxon>
        <taxon>Arthropoda</taxon>
        <taxon>Hexapoda</taxon>
        <taxon>Insecta</taxon>
        <taxon>Pterygota</taxon>
        <taxon>Neoptera</taxon>
        <taxon>Endopterygota</taxon>
        <taxon>Hymenoptera</taxon>
        <taxon>Apocrita</taxon>
        <taxon>Proctotrupomorpha</taxon>
        <taxon>Chalcidoidea</taxon>
        <taxon>Pteromalidae</taxon>
        <taxon>Pteromalinae</taxon>
        <taxon>Nasonia</taxon>
    </lineage>
</organism>
<feature type="non-terminal residue" evidence="1">
    <location>
        <position position="39"/>
    </location>
</feature>